<accession>A0AAE9SS10</accession>
<evidence type="ECO:0000313" key="3">
    <source>
        <dbReference type="Proteomes" id="UP001058872"/>
    </source>
</evidence>
<organism evidence="2 3">
    <name type="scientific">Bradyrhizobium betae</name>
    <dbReference type="NCBI Taxonomy" id="244734"/>
    <lineage>
        <taxon>Bacteria</taxon>
        <taxon>Pseudomonadati</taxon>
        <taxon>Pseudomonadota</taxon>
        <taxon>Alphaproteobacteria</taxon>
        <taxon>Hyphomicrobiales</taxon>
        <taxon>Nitrobacteraceae</taxon>
        <taxon>Bradyrhizobium</taxon>
    </lineage>
</organism>
<feature type="compositionally biased region" description="Gly residues" evidence="1">
    <location>
        <begin position="54"/>
        <end position="64"/>
    </location>
</feature>
<dbReference type="EMBL" id="CP028989">
    <property type="protein sequence ID" value="UUO68985.1"/>
    <property type="molecule type" value="Genomic_DNA"/>
</dbReference>
<name>A0AAE9SS10_9BRAD</name>
<evidence type="ECO:0000313" key="2">
    <source>
        <dbReference type="EMBL" id="UUO68985.1"/>
    </source>
</evidence>
<dbReference type="AlphaFoldDB" id="A0AAE9SS10"/>
<dbReference type="Proteomes" id="UP001058872">
    <property type="component" value="Chromosome"/>
</dbReference>
<dbReference type="RefSeq" id="WP_257178617.1">
    <property type="nucleotide sequence ID" value="NZ_CP028989.1"/>
</dbReference>
<protein>
    <submittedName>
        <fullName evidence="2">Uncharacterized protein</fullName>
    </submittedName>
</protein>
<proteinExistence type="predicted"/>
<sequence length="73" mass="7458">MTHLDAEGDDRREFLKSCGKFAAVTPPAVTLLLSTSLTSAAIASSGGRIVRGNNGFGNGGGDGSPNGKEDHNR</sequence>
<feature type="region of interest" description="Disordered" evidence="1">
    <location>
        <begin position="47"/>
        <end position="73"/>
    </location>
</feature>
<evidence type="ECO:0000256" key="1">
    <source>
        <dbReference type="SAM" id="MobiDB-lite"/>
    </source>
</evidence>
<reference evidence="2" key="1">
    <citation type="submission" date="2018-04" db="EMBL/GenBank/DDBJ databases">
        <title>Genomes of Endosymbiotic and Endophytic Bradyrhizobium Publication status.</title>
        <authorList>
            <person name="Guha S."/>
            <person name="Jorrin B."/>
            <person name="Sarkar M."/>
            <person name="Poole P.S."/>
            <person name="DasGupta M."/>
        </authorList>
    </citation>
    <scope>NUCLEOTIDE SEQUENCE</scope>
    <source>
        <strain evidence="2">WBOS16</strain>
    </source>
</reference>
<gene>
    <name evidence="2" type="ORF">DCM83_29740</name>
</gene>